<dbReference type="InParanoid" id="A0A1Z5KCB4"/>
<dbReference type="InterPro" id="IPR011990">
    <property type="entry name" value="TPR-like_helical_dom_sf"/>
</dbReference>
<dbReference type="PANTHER" id="PTHR35482">
    <property type="entry name" value="CYTOCHROME C OXIDASE SUBUNIT"/>
    <property type="match status" value="1"/>
</dbReference>
<keyword evidence="3" id="KW-1185">Reference proteome</keyword>
<comment type="caution">
    <text evidence="2">The sequence shown here is derived from an EMBL/GenBank/DDBJ whole genome shotgun (WGS) entry which is preliminary data.</text>
</comment>
<dbReference type="Gene3D" id="1.25.40.10">
    <property type="entry name" value="Tetratricopeptide repeat domain"/>
    <property type="match status" value="1"/>
</dbReference>
<dbReference type="Proteomes" id="UP000198406">
    <property type="component" value="Unassembled WGS sequence"/>
</dbReference>
<sequence length="611" mass="67901">MKIQQKLGKAKSKLLGYSTVDEEDDDDDSTEQRIDETSTRIAQIGALPTVAEPYQQPDDSTAPSPRKQLIDPSLFDDMEEETDLPEEDLVELVAQKMLEKEEQRIRMETAAVERPQRTEQPKSSSTDDGGELPQLTTGVGGSWKKNETLEVEYYKPKVGSWGAFARPKDISKAYGGGRRVGPGYSNEELSEASVEATRERLQQYREKVGIDVKSEKEHAAEIDLALRKGAYAMQRGMYSAAVADLEQVTKYCSSNSKVGGKVFLELAMAYEASGRLEEASFVYRTLSKSRIEEIKINASRLLYGLEAMLFMRDNVGSKAFSRTKVRNTFIDTTGLANIAQNFDDVYNTAWIDLDKGFYKQLTESVVRSPREARQVLMRAVAGGEVPRLRVVQALRSIARRFDDALEIEIKKAESKVVEEESVAVIDGKPILSRKKQEEEMLAGMMQDLDEFTLAAPDQMKENLSGEWRLQLLADKKGDGVKFFNNTMSTQTIDMKRLSFTSDGGNSGLINVKQSGQVQFNDERRILSKTDVQVSGGMLGLFGATSSGAAGAVSSPQQVLTVDSTLLVTRRVFSKNQTPGEDAKEFFAVWRRLPTSGMVSNVDDLFANEMTS</sequence>
<dbReference type="EMBL" id="BDSP01000204">
    <property type="protein sequence ID" value="GAX23940.1"/>
    <property type="molecule type" value="Genomic_DNA"/>
</dbReference>
<feature type="compositionally biased region" description="Acidic residues" evidence="1">
    <location>
        <begin position="20"/>
        <end position="29"/>
    </location>
</feature>
<gene>
    <name evidence="2" type="ORF">FisN_20Hh148</name>
</gene>
<dbReference type="OrthoDB" id="206869at2759"/>
<feature type="region of interest" description="Disordered" evidence="1">
    <location>
        <begin position="17"/>
        <end position="86"/>
    </location>
</feature>
<evidence type="ECO:0000256" key="1">
    <source>
        <dbReference type="SAM" id="MobiDB-lite"/>
    </source>
</evidence>
<name>A0A1Z5KCB4_FISSO</name>
<accession>A0A1Z5KCB4</accession>
<dbReference type="SUPFAM" id="SSF48452">
    <property type="entry name" value="TPR-like"/>
    <property type="match status" value="1"/>
</dbReference>
<feature type="compositionally biased region" description="Acidic residues" evidence="1">
    <location>
        <begin position="74"/>
        <end position="86"/>
    </location>
</feature>
<evidence type="ECO:0000313" key="2">
    <source>
        <dbReference type="EMBL" id="GAX23940.1"/>
    </source>
</evidence>
<organism evidence="2 3">
    <name type="scientific">Fistulifera solaris</name>
    <name type="common">Oleaginous diatom</name>
    <dbReference type="NCBI Taxonomy" id="1519565"/>
    <lineage>
        <taxon>Eukaryota</taxon>
        <taxon>Sar</taxon>
        <taxon>Stramenopiles</taxon>
        <taxon>Ochrophyta</taxon>
        <taxon>Bacillariophyta</taxon>
        <taxon>Bacillariophyceae</taxon>
        <taxon>Bacillariophycidae</taxon>
        <taxon>Naviculales</taxon>
        <taxon>Naviculaceae</taxon>
        <taxon>Fistulifera</taxon>
    </lineage>
</organism>
<evidence type="ECO:0000313" key="3">
    <source>
        <dbReference type="Proteomes" id="UP000198406"/>
    </source>
</evidence>
<proteinExistence type="predicted"/>
<protein>
    <submittedName>
        <fullName evidence="2">Uncharacterized protein</fullName>
    </submittedName>
</protein>
<reference evidence="2 3" key="1">
    <citation type="journal article" date="2015" name="Plant Cell">
        <title>Oil accumulation by the oleaginous diatom Fistulifera solaris as revealed by the genome and transcriptome.</title>
        <authorList>
            <person name="Tanaka T."/>
            <person name="Maeda Y."/>
            <person name="Veluchamy A."/>
            <person name="Tanaka M."/>
            <person name="Abida H."/>
            <person name="Marechal E."/>
            <person name="Bowler C."/>
            <person name="Muto M."/>
            <person name="Sunaga Y."/>
            <person name="Tanaka M."/>
            <person name="Yoshino T."/>
            <person name="Taniguchi T."/>
            <person name="Fukuda Y."/>
            <person name="Nemoto M."/>
            <person name="Matsumoto M."/>
            <person name="Wong P.S."/>
            <person name="Aburatani S."/>
            <person name="Fujibuchi W."/>
        </authorList>
    </citation>
    <scope>NUCLEOTIDE SEQUENCE [LARGE SCALE GENOMIC DNA]</scope>
    <source>
        <strain evidence="2 3">JPCC DA0580</strain>
    </source>
</reference>
<dbReference type="PANTHER" id="PTHR35482:SF1">
    <property type="entry name" value="CYTOCHROME C OXIDASE SUBUNIT"/>
    <property type="match status" value="1"/>
</dbReference>
<feature type="region of interest" description="Disordered" evidence="1">
    <location>
        <begin position="107"/>
        <end position="141"/>
    </location>
</feature>
<dbReference type="AlphaFoldDB" id="A0A1Z5KCB4"/>